<comment type="caution">
    <text evidence="2">The sequence shown here is derived from an EMBL/GenBank/DDBJ whole genome shotgun (WGS) entry which is preliminary data.</text>
</comment>
<gene>
    <name evidence="2" type="ORF">CEPIT_LOCUS28414</name>
</gene>
<accession>A0AAV0EWD2</accession>
<feature type="region of interest" description="Disordered" evidence="1">
    <location>
        <begin position="1"/>
        <end position="22"/>
    </location>
</feature>
<sequence length="168" mass="18622">MAATTNAMEVNRPDGDDEAGLGWTWEDIFGPSPANTPEVLEERAVSLEGGMQDDEDTTENIRRREGVEDTLAAMQRDEGAPDGNTVKAEQDAYAQEEEQEDVIVIRFKGPLEKGKSKAKPTAQKNEPQRTLPDRSTLERGSRDSRTLERATLERGTMVNMIMVQSTIV</sequence>
<dbReference type="AlphaFoldDB" id="A0AAV0EWD2"/>
<feature type="compositionally biased region" description="Basic and acidic residues" evidence="1">
    <location>
        <begin position="131"/>
        <end position="151"/>
    </location>
</feature>
<protein>
    <submittedName>
        <fullName evidence="2">Uncharacterized protein</fullName>
    </submittedName>
</protein>
<dbReference type="EMBL" id="CAMAPF010000948">
    <property type="protein sequence ID" value="CAH9127556.1"/>
    <property type="molecule type" value="Genomic_DNA"/>
</dbReference>
<proteinExistence type="predicted"/>
<reference evidence="2" key="1">
    <citation type="submission" date="2022-07" db="EMBL/GenBank/DDBJ databases">
        <authorList>
            <person name="Macas J."/>
            <person name="Novak P."/>
            <person name="Neumann P."/>
        </authorList>
    </citation>
    <scope>NUCLEOTIDE SEQUENCE</scope>
</reference>
<organism evidence="2 3">
    <name type="scientific">Cuscuta epithymum</name>
    <dbReference type="NCBI Taxonomy" id="186058"/>
    <lineage>
        <taxon>Eukaryota</taxon>
        <taxon>Viridiplantae</taxon>
        <taxon>Streptophyta</taxon>
        <taxon>Embryophyta</taxon>
        <taxon>Tracheophyta</taxon>
        <taxon>Spermatophyta</taxon>
        <taxon>Magnoliopsida</taxon>
        <taxon>eudicotyledons</taxon>
        <taxon>Gunneridae</taxon>
        <taxon>Pentapetalae</taxon>
        <taxon>asterids</taxon>
        <taxon>lamiids</taxon>
        <taxon>Solanales</taxon>
        <taxon>Convolvulaceae</taxon>
        <taxon>Cuscuteae</taxon>
        <taxon>Cuscuta</taxon>
        <taxon>Cuscuta subgen. Cuscuta</taxon>
    </lineage>
</organism>
<keyword evidence="3" id="KW-1185">Reference proteome</keyword>
<name>A0AAV0EWD2_9ASTE</name>
<evidence type="ECO:0000256" key="1">
    <source>
        <dbReference type="SAM" id="MobiDB-lite"/>
    </source>
</evidence>
<feature type="region of interest" description="Disordered" evidence="1">
    <location>
        <begin position="47"/>
        <end position="66"/>
    </location>
</feature>
<feature type="region of interest" description="Disordered" evidence="1">
    <location>
        <begin position="74"/>
        <end position="151"/>
    </location>
</feature>
<evidence type="ECO:0000313" key="2">
    <source>
        <dbReference type="EMBL" id="CAH9127556.1"/>
    </source>
</evidence>
<evidence type="ECO:0000313" key="3">
    <source>
        <dbReference type="Proteomes" id="UP001152523"/>
    </source>
</evidence>
<dbReference type="Proteomes" id="UP001152523">
    <property type="component" value="Unassembled WGS sequence"/>
</dbReference>